<dbReference type="STRING" id="675816.VIA_002686"/>
<reference evidence="2" key="2">
    <citation type="submission" date="2011-08" db="EMBL/GenBank/DDBJ databases">
        <authorList>
            <person name="Hoffman M."/>
            <person name="Strain E.A."/>
            <person name="Brown E."/>
            <person name="Allard M.W."/>
        </authorList>
    </citation>
    <scope>NUCLEOTIDE SEQUENCE</scope>
    <source>
        <strain evidence="2">CIP 102891</strain>
    </source>
</reference>
<dbReference type="Proteomes" id="UP000002817">
    <property type="component" value="Unassembled WGS sequence"/>
</dbReference>
<accession>C9QK47</accession>
<dbReference type="PATRIC" id="fig|675816.5.peg.2799"/>
<reference evidence="1 4" key="1">
    <citation type="submission" date="2009-10" db="EMBL/GenBank/DDBJ databases">
        <authorList>
            <consortium name="Los Alamos National Laboratory (LANL)"/>
            <consortium name="National Microbial Pathogen Data Resource (NMPDR)"/>
            <person name="Munk A.C."/>
            <person name="Chertkov O."/>
            <person name="Tapia R."/>
            <person name="Green L."/>
            <person name="Rogers Y."/>
            <person name="Detter J.C."/>
            <person name="Bruce D."/>
            <person name="Brettin T.S."/>
            <person name="Colwell R.R."/>
            <person name="Huq A."/>
            <person name="Grim C.J."/>
            <person name="Hasan N.A."/>
            <person name="Bartels D."/>
            <person name="Vonstein V."/>
        </authorList>
    </citation>
    <scope>NUCLEOTIDE SEQUENCE [LARGE SCALE GENOMIC DNA]</scope>
    <source>
        <strain evidence="1 4">CIP 102891</strain>
    </source>
</reference>
<dbReference type="OrthoDB" id="5829898at2"/>
<dbReference type="eggNOG" id="ENOG502ZX9F">
    <property type="taxonomic scope" value="Bacteria"/>
</dbReference>
<dbReference type="Proteomes" id="UP000003515">
    <property type="component" value="Unassembled WGS sequence"/>
</dbReference>
<proteinExistence type="predicted"/>
<evidence type="ECO:0000313" key="3">
    <source>
        <dbReference type="Proteomes" id="UP000002817"/>
    </source>
</evidence>
<organism evidence="2 3">
    <name type="scientific">Vibrio orientalis CIP 102891 = ATCC 33934</name>
    <dbReference type="NCBI Taxonomy" id="675816"/>
    <lineage>
        <taxon>Bacteria</taxon>
        <taxon>Pseudomonadati</taxon>
        <taxon>Pseudomonadota</taxon>
        <taxon>Gammaproteobacteria</taxon>
        <taxon>Vibrionales</taxon>
        <taxon>Vibrionaceae</taxon>
        <taxon>Vibrio</taxon>
        <taxon>Vibrio oreintalis group</taxon>
    </lineage>
</organism>
<sequence length="152" mass="18008">MTNLELEFEHIYLEVKAERWHQIERFLFSYYCYKHDYVSKQGKPDWELARQSVARSTRCKSLKESALEPVVPLSVVIGEIKRYWRDGELTPSNLRRLLDGLIDYVLISKAELQALKKAGLQNAMPAYWYQQRTDSIYLRFQSVGIELIMEQE</sequence>
<reference evidence="2 3" key="3">
    <citation type="journal article" date="2012" name="Int. J. Syst. Evol. Microbiol.">
        <title>Vibrio caribbeanicus sp. nov., isolated from the marine sponge Scleritoderma cyanea.</title>
        <authorList>
            <person name="Hoffmann M."/>
            <person name="Monday S.R."/>
            <person name="Allard M.W."/>
            <person name="Strain E.A."/>
            <person name="Whittaker P."/>
            <person name="Naum M."/>
            <person name="McCarthy P.J."/>
            <person name="Lopez J.V."/>
            <person name="Fischer M."/>
            <person name="Brown E.W."/>
        </authorList>
    </citation>
    <scope>NUCLEOTIDE SEQUENCE [LARGE SCALE GENOMIC DNA]</scope>
    <source>
        <strain evidence="2">CIP 102891</strain>
        <strain evidence="3">CIP 102891 / ATCC 33934</strain>
    </source>
</reference>
<comment type="caution">
    <text evidence="2">The sequence shown here is derived from an EMBL/GenBank/DDBJ whole genome shotgun (WGS) entry which is preliminary data.</text>
</comment>
<evidence type="ECO:0000313" key="2">
    <source>
        <dbReference type="EMBL" id="EGU48805.1"/>
    </source>
</evidence>
<dbReference type="EMBL" id="AFWH01000036">
    <property type="protein sequence ID" value="EGU48805.1"/>
    <property type="molecule type" value="Genomic_DNA"/>
</dbReference>
<evidence type="ECO:0000313" key="1">
    <source>
        <dbReference type="EMBL" id="EEX92042.1"/>
    </source>
</evidence>
<dbReference type="AlphaFoldDB" id="C9QK47"/>
<evidence type="ECO:0000313" key="4">
    <source>
        <dbReference type="Proteomes" id="UP000003515"/>
    </source>
</evidence>
<protein>
    <submittedName>
        <fullName evidence="2">Uncharacterized protein</fullName>
    </submittedName>
</protein>
<name>C9QK47_VIBOR</name>
<keyword evidence="4" id="KW-1185">Reference proteome</keyword>
<dbReference type="EMBL" id="ACZV01000005">
    <property type="protein sequence ID" value="EEX92042.1"/>
    <property type="molecule type" value="Genomic_DNA"/>
</dbReference>
<dbReference type="RefSeq" id="WP_004413596.1">
    <property type="nucleotide sequence ID" value="NZ_ACZV01000005.1"/>
</dbReference>
<gene>
    <name evidence="1" type="ORF">VIA_002686</name>
    <name evidence="2" type="ORF">VIOR3934_01460</name>
</gene>